<keyword evidence="6" id="KW-0539">Nucleus</keyword>
<dbReference type="PANTHER" id="PTHR15272">
    <property type="entry name" value="CHROMATIN ASSEMBLY FACTOR 1 SUBUNIT A CAF-1 SUBUNIT A"/>
    <property type="match status" value="1"/>
</dbReference>
<evidence type="ECO:0000256" key="4">
    <source>
        <dbReference type="ARBA" id="ARBA00023186"/>
    </source>
</evidence>
<feature type="compositionally biased region" description="Basic and acidic residues" evidence="7">
    <location>
        <begin position="321"/>
        <end position="407"/>
    </location>
</feature>
<evidence type="ECO:0000256" key="2">
    <source>
        <dbReference type="ARBA" id="ARBA00022705"/>
    </source>
</evidence>
<keyword evidence="11" id="KW-1185">Reference proteome</keyword>
<evidence type="ECO:0000259" key="9">
    <source>
        <dbReference type="Pfam" id="PF12253"/>
    </source>
</evidence>
<feature type="region of interest" description="Disordered" evidence="7">
    <location>
        <begin position="27"/>
        <end position="102"/>
    </location>
</feature>
<accession>A0AAD8BJG2</accession>
<dbReference type="Proteomes" id="UP001233172">
    <property type="component" value="Unassembled WGS sequence"/>
</dbReference>
<dbReference type="Pfam" id="PF12253">
    <property type="entry name" value="CAF1A_dimeriz"/>
    <property type="match status" value="1"/>
</dbReference>
<dbReference type="AlphaFoldDB" id="A0AAD8BJG2"/>
<proteinExistence type="predicted"/>
<dbReference type="GO" id="GO:0006334">
    <property type="term" value="P:nucleosome assembly"/>
    <property type="evidence" value="ECO:0007669"/>
    <property type="project" value="TreeGrafter"/>
</dbReference>
<evidence type="ECO:0000256" key="5">
    <source>
        <dbReference type="ARBA" id="ARBA00023204"/>
    </source>
</evidence>
<reference evidence="10" key="2">
    <citation type="submission" date="2023-04" db="EMBL/GenBank/DDBJ databases">
        <authorList>
            <person name="Bu L."/>
            <person name="Lu L."/>
            <person name="Laidemitt M.R."/>
            <person name="Zhang S.M."/>
            <person name="Mutuku M."/>
            <person name="Mkoji G."/>
            <person name="Steinauer M."/>
            <person name="Loker E.S."/>
        </authorList>
    </citation>
    <scope>NUCLEOTIDE SEQUENCE</scope>
    <source>
        <strain evidence="10">KasaAsao</strain>
        <tissue evidence="10">Whole Snail</tissue>
    </source>
</reference>
<evidence type="ECO:0000256" key="7">
    <source>
        <dbReference type="SAM" id="MobiDB-lite"/>
    </source>
</evidence>
<evidence type="ECO:0000259" key="8">
    <source>
        <dbReference type="Pfam" id="PF11600"/>
    </source>
</evidence>
<dbReference type="InterPro" id="IPR021644">
    <property type="entry name" value="CAF-1_p150_acidic"/>
</dbReference>
<protein>
    <submittedName>
        <fullName evidence="10">Chromatin assembly factor 1 subunit A-B</fullName>
    </submittedName>
</protein>
<sequence>MIENQPPVKKLRQATLSFFKAAPVKEMGKVQPNVQSKKRRNSNSLESPSGGTKINKALAPILVIESPNSKASKKRKVSHISDEDKTNEVSSSSEADSASGKHTNGRCCLLDRFVRVLPADVHQEISSTNEVLDVSVDFETDQPEKTLEPEDVPDKLFDTAKVGEDKIIIIDDNSSDSFSKPIADDTHSKVTLSDVVPAMPFSTPAMSDTCQTENENILSKTFSLSQINSEENKFTVDASDVNNSTLVDTSVCSENNVSQEVGASVPSEGNCTDFDGNISHSSDIASSTPLKSMGKNSSVKAKKRSPKTPSSENSLKKRKSLQKESEKTKKKEERERERMEKKKKIEEEKAEKERLKQEKKLMKEAKEKEKQEHKEKLEKERMEKEKAKEEERKKKEEEKMKKEEEKRKKQLAVEAKLEEKRRKEEEKVKEEEEKKKKEEKTKQVFQKFFIKPKDTPVKQAPTSGMFIPFQVKKDMHLAPIVRRDALSEDKKNTLDLILSSPQNSEKTYLQQLKSGDTKPHRTGRILRHNPKPVADVEVIHDSEILKTVTHQVKLLQFHTDYRPPYYGTWRKQPKISSRNPWKKDESIFDYEVDSDDEWEEEEPGESLSCSDGEEEKGEEVEEEEDDGWMVPHGYLSEGEGCSEDDEITPEKLKRQQLAKAKAWEEEQNRKLQVAPLITVGCFFQHSPSVTMSGDVRLLYEFR</sequence>
<dbReference type="InterPro" id="IPR022043">
    <property type="entry name" value="CAF1A_DD"/>
</dbReference>
<keyword evidence="3" id="KW-0227">DNA damage</keyword>
<keyword evidence="5" id="KW-0234">DNA repair</keyword>
<dbReference type="GO" id="GO:0006281">
    <property type="term" value="P:DNA repair"/>
    <property type="evidence" value="ECO:0007669"/>
    <property type="project" value="UniProtKB-KW"/>
</dbReference>
<dbReference type="GO" id="GO:0006260">
    <property type="term" value="P:DNA replication"/>
    <property type="evidence" value="ECO:0007669"/>
    <property type="project" value="UniProtKB-KW"/>
</dbReference>
<comment type="caution">
    <text evidence="10">The sequence shown here is derived from an EMBL/GenBank/DDBJ whole genome shotgun (WGS) entry which is preliminary data.</text>
</comment>
<dbReference type="EMBL" id="JASAOG010000076">
    <property type="protein sequence ID" value="KAK0054615.1"/>
    <property type="molecule type" value="Genomic_DNA"/>
</dbReference>
<feature type="non-terminal residue" evidence="10">
    <location>
        <position position="702"/>
    </location>
</feature>
<feature type="compositionally biased region" description="Acidic residues" evidence="7">
    <location>
        <begin position="592"/>
        <end position="604"/>
    </location>
</feature>
<feature type="compositionally biased region" description="Polar residues" evidence="7">
    <location>
        <begin position="42"/>
        <end position="52"/>
    </location>
</feature>
<feature type="compositionally biased region" description="Polar residues" evidence="7">
    <location>
        <begin position="278"/>
        <end position="299"/>
    </location>
</feature>
<feature type="region of interest" description="Disordered" evidence="7">
    <location>
        <begin position="258"/>
        <end position="437"/>
    </location>
</feature>
<keyword evidence="4" id="KW-0143">Chaperone</keyword>
<evidence type="ECO:0000313" key="11">
    <source>
        <dbReference type="Proteomes" id="UP001233172"/>
    </source>
</evidence>
<feature type="compositionally biased region" description="Basic and acidic residues" evidence="7">
    <location>
        <begin position="415"/>
        <end position="437"/>
    </location>
</feature>
<dbReference type="GO" id="GO:0005634">
    <property type="term" value="C:nucleus"/>
    <property type="evidence" value="ECO:0007669"/>
    <property type="project" value="UniProtKB-SubCell"/>
</dbReference>
<keyword evidence="2" id="KW-0235">DNA replication</keyword>
<dbReference type="PANTHER" id="PTHR15272:SF0">
    <property type="entry name" value="CHROMATIN ASSEMBLY FACTOR 1 SUBUNIT A"/>
    <property type="match status" value="1"/>
</dbReference>
<dbReference type="Pfam" id="PF11600">
    <property type="entry name" value="CAF1A_acidic"/>
    <property type="match status" value="1"/>
</dbReference>
<name>A0AAD8BJG2_BIOPF</name>
<feature type="region of interest" description="Disordered" evidence="7">
    <location>
        <begin position="592"/>
        <end position="646"/>
    </location>
</feature>
<reference evidence="10" key="1">
    <citation type="journal article" date="2023" name="PLoS Negl. Trop. Dis.">
        <title>A genome sequence for Biomphalaria pfeifferi, the major vector snail for the human-infecting parasite Schistosoma mansoni.</title>
        <authorList>
            <person name="Bu L."/>
            <person name="Lu L."/>
            <person name="Laidemitt M.R."/>
            <person name="Zhang S.M."/>
            <person name="Mutuku M."/>
            <person name="Mkoji G."/>
            <person name="Steinauer M."/>
            <person name="Loker E.S."/>
        </authorList>
    </citation>
    <scope>NUCLEOTIDE SEQUENCE</scope>
    <source>
        <strain evidence="10">KasaAsao</strain>
    </source>
</reference>
<comment type="subcellular location">
    <subcellularLocation>
        <location evidence="1">Nucleus</location>
    </subcellularLocation>
</comment>
<evidence type="ECO:0000256" key="1">
    <source>
        <dbReference type="ARBA" id="ARBA00004123"/>
    </source>
</evidence>
<evidence type="ECO:0000256" key="3">
    <source>
        <dbReference type="ARBA" id="ARBA00022763"/>
    </source>
</evidence>
<evidence type="ECO:0000256" key="6">
    <source>
        <dbReference type="ARBA" id="ARBA00023242"/>
    </source>
</evidence>
<feature type="domain" description="Chromatin assembly factor 1 p150 subunit acidic region" evidence="8">
    <location>
        <begin position="399"/>
        <end position="476"/>
    </location>
</feature>
<dbReference type="GO" id="GO:0033186">
    <property type="term" value="C:CAF-1 complex"/>
    <property type="evidence" value="ECO:0007669"/>
    <property type="project" value="TreeGrafter"/>
</dbReference>
<feature type="domain" description="Chromatin assembly factor 1 subunit A dimerization" evidence="9">
    <location>
        <begin position="553"/>
        <end position="623"/>
    </location>
</feature>
<feature type="compositionally biased region" description="Acidic residues" evidence="7">
    <location>
        <begin position="611"/>
        <end position="627"/>
    </location>
</feature>
<organism evidence="10 11">
    <name type="scientific">Biomphalaria pfeifferi</name>
    <name type="common">Bloodfluke planorb</name>
    <name type="synonym">Freshwater snail</name>
    <dbReference type="NCBI Taxonomy" id="112525"/>
    <lineage>
        <taxon>Eukaryota</taxon>
        <taxon>Metazoa</taxon>
        <taxon>Spiralia</taxon>
        <taxon>Lophotrochozoa</taxon>
        <taxon>Mollusca</taxon>
        <taxon>Gastropoda</taxon>
        <taxon>Heterobranchia</taxon>
        <taxon>Euthyneura</taxon>
        <taxon>Panpulmonata</taxon>
        <taxon>Hygrophila</taxon>
        <taxon>Lymnaeoidea</taxon>
        <taxon>Planorbidae</taxon>
        <taxon>Biomphalaria</taxon>
    </lineage>
</organism>
<gene>
    <name evidence="10" type="ORF">Bpfe_015960</name>
</gene>
<evidence type="ECO:0000313" key="10">
    <source>
        <dbReference type="EMBL" id="KAK0054615.1"/>
    </source>
</evidence>